<dbReference type="GO" id="GO:0006508">
    <property type="term" value="P:proteolysis"/>
    <property type="evidence" value="ECO:0007669"/>
    <property type="project" value="UniProtKB-KW"/>
</dbReference>
<keyword evidence="2" id="KW-1185">Reference proteome</keyword>
<dbReference type="InterPro" id="IPR023562">
    <property type="entry name" value="ClpP/TepA"/>
</dbReference>
<keyword evidence="1" id="KW-0645">Protease</keyword>
<dbReference type="Pfam" id="PF00574">
    <property type="entry name" value="CLP_protease"/>
    <property type="match status" value="1"/>
</dbReference>
<dbReference type="InterPro" id="IPR029045">
    <property type="entry name" value="ClpP/crotonase-like_dom_sf"/>
</dbReference>
<dbReference type="Proteomes" id="UP000182894">
    <property type="component" value="Unassembled WGS sequence"/>
</dbReference>
<gene>
    <name evidence="1" type="ORF">SAMN05216605_11527</name>
</gene>
<proteinExistence type="predicted"/>
<organism evidence="1 2">
    <name type="scientific">Pseudomonas abietaniphila</name>
    <dbReference type="NCBI Taxonomy" id="89065"/>
    <lineage>
        <taxon>Bacteria</taxon>
        <taxon>Pseudomonadati</taxon>
        <taxon>Pseudomonadota</taxon>
        <taxon>Gammaproteobacteria</taxon>
        <taxon>Pseudomonadales</taxon>
        <taxon>Pseudomonadaceae</taxon>
        <taxon>Pseudomonas</taxon>
    </lineage>
</organism>
<dbReference type="Gene3D" id="3.90.226.10">
    <property type="entry name" value="2-enoyl-CoA Hydratase, Chain A, domain 1"/>
    <property type="match status" value="1"/>
</dbReference>
<dbReference type="AlphaFoldDB" id="A0A1G8LYY9"/>
<dbReference type="EMBL" id="FNCO01000015">
    <property type="protein sequence ID" value="SDI60899.1"/>
    <property type="molecule type" value="Genomic_DNA"/>
</dbReference>
<protein>
    <submittedName>
        <fullName evidence="1">ATP-dependent protease ClpP, protease subunit</fullName>
    </submittedName>
</protein>
<dbReference type="RefSeq" id="WP_074756589.1">
    <property type="nucleotide sequence ID" value="NZ_FNCO01000015.1"/>
</dbReference>
<keyword evidence="1" id="KW-0378">Hydrolase</keyword>
<dbReference type="SUPFAM" id="SSF52096">
    <property type="entry name" value="ClpP/crotonase"/>
    <property type="match status" value="1"/>
</dbReference>
<sequence>MSEHIVHFHCGVDQTSTEHFRDRCLEALGKGATGLLLNLSTAGGSTALGFTLYNFLKSLKVPIRALNSGNIESMGIVIYLAAEERIACPHSRFLIHPMTWYFSQSSVDHSRMREYLRSLDNDLQRYVNIYLSETEGAAHPLDIGRCLSAEEKVIRAEDSLGCGIAHRVEQLQFPEDAVHWTVSGS</sequence>
<evidence type="ECO:0000313" key="2">
    <source>
        <dbReference type="Proteomes" id="UP000182894"/>
    </source>
</evidence>
<dbReference type="OrthoDB" id="8748563at2"/>
<name>A0A1G8LYY9_9PSED</name>
<accession>A0A1G8LYY9</accession>
<dbReference type="STRING" id="89065.SAMN05216605_11527"/>
<dbReference type="GO" id="GO:0008233">
    <property type="term" value="F:peptidase activity"/>
    <property type="evidence" value="ECO:0007669"/>
    <property type="project" value="UniProtKB-KW"/>
</dbReference>
<evidence type="ECO:0000313" key="1">
    <source>
        <dbReference type="EMBL" id="SDI60899.1"/>
    </source>
</evidence>
<reference evidence="2" key="1">
    <citation type="submission" date="2016-10" db="EMBL/GenBank/DDBJ databases">
        <authorList>
            <person name="Varghese N."/>
            <person name="Submissions S."/>
        </authorList>
    </citation>
    <scope>NUCLEOTIDE SEQUENCE [LARGE SCALE GENOMIC DNA]</scope>
    <source>
        <strain evidence="2">ATCC 700689</strain>
    </source>
</reference>